<evidence type="ECO:0000313" key="10">
    <source>
        <dbReference type="EMBL" id="CAA7396133.1"/>
    </source>
</evidence>
<evidence type="ECO:0000256" key="5">
    <source>
        <dbReference type="ARBA" id="ARBA00022692"/>
    </source>
</evidence>
<feature type="transmembrane region" description="Helical" evidence="9">
    <location>
        <begin position="174"/>
        <end position="193"/>
    </location>
</feature>
<keyword evidence="7 9" id="KW-0472">Membrane</keyword>
<protein>
    <submittedName>
        <fullName evidence="10">Uncharacterized protein</fullName>
    </submittedName>
</protein>
<proteinExistence type="inferred from homology"/>
<feature type="transmembrane region" description="Helical" evidence="9">
    <location>
        <begin position="291"/>
        <end position="315"/>
    </location>
</feature>
<dbReference type="EMBL" id="LR746268">
    <property type="protein sequence ID" value="CAA7396133.1"/>
    <property type="molecule type" value="Genomic_DNA"/>
</dbReference>
<feature type="transmembrane region" description="Helical" evidence="9">
    <location>
        <begin position="321"/>
        <end position="343"/>
    </location>
</feature>
<accession>A0A7I8KEQ1</accession>
<evidence type="ECO:0000256" key="8">
    <source>
        <dbReference type="SAM" id="MobiDB-lite"/>
    </source>
</evidence>
<evidence type="ECO:0000256" key="2">
    <source>
        <dbReference type="ARBA" id="ARBA00004119"/>
    </source>
</evidence>
<dbReference type="PANTHER" id="PTHR10361">
    <property type="entry name" value="SODIUM-BILE ACID COTRANSPORTER"/>
    <property type="match status" value="1"/>
</dbReference>
<reference evidence="10" key="1">
    <citation type="submission" date="2020-02" db="EMBL/GenBank/DDBJ databases">
        <authorList>
            <person name="Scholz U."/>
            <person name="Mascher M."/>
            <person name="Fiebig A."/>
        </authorList>
    </citation>
    <scope>NUCLEOTIDE SEQUENCE</scope>
</reference>
<dbReference type="GO" id="GO:0016020">
    <property type="term" value="C:membrane"/>
    <property type="evidence" value="ECO:0007669"/>
    <property type="project" value="UniProtKB-SubCell"/>
</dbReference>
<evidence type="ECO:0000256" key="4">
    <source>
        <dbReference type="ARBA" id="ARBA00006528"/>
    </source>
</evidence>
<dbReference type="OrthoDB" id="203097at2759"/>
<name>A0A7I8KEQ1_SPIIN</name>
<feature type="transmembrane region" description="Helical" evidence="9">
    <location>
        <begin position="229"/>
        <end position="251"/>
    </location>
</feature>
<dbReference type="Gene3D" id="1.20.1530.20">
    <property type="match status" value="1"/>
</dbReference>
<dbReference type="AlphaFoldDB" id="A0A7I8KEQ1"/>
<comment type="subcellular location">
    <subcellularLocation>
        <location evidence="3">Membrane</location>
        <topology evidence="3">Multi-pass membrane protein</topology>
    </subcellularLocation>
    <subcellularLocation>
        <location evidence="2">Plastid</location>
        <location evidence="2">Chloroplast envelope</location>
    </subcellularLocation>
</comment>
<dbReference type="Proteomes" id="UP000663760">
    <property type="component" value="Chromosome 5"/>
</dbReference>
<gene>
    <name evidence="10" type="ORF">SI8410_05006796</name>
</gene>
<evidence type="ECO:0000256" key="6">
    <source>
        <dbReference type="ARBA" id="ARBA00022989"/>
    </source>
</evidence>
<feature type="compositionally biased region" description="Low complexity" evidence="8">
    <location>
        <begin position="1"/>
        <end position="21"/>
    </location>
</feature>
<dbReference type="GO" id="GO:0009941">
    <property type="term" value="C:chloroplast envelope"/>
    <property type="evidence" value="ECO:0007669"/>
    <property type="project" value="UniProtKB-SubCell"/>
</dbReference>
<dbReference type="PANTHER" id="PTHR10361:SF28">
    <property type="entry name" value="P3 PROTEIN-RELATED"/>
    <property type="match status" value="1"/>
</dbReference>
<keyword evidence="6 9" id="KW-1133">Transmembrane helix</keyword>
<evidence type="ECO:0000256" key="7">
    <source>
        <dbReference type="ARBA" id="ARBA00023136"/>
    </source>
</evidence>
<comment type="function">
    <text evidence="1">May function as sodium-coupled metabolite transporter across the chloroplast envelope.</text>
</comment>
<comment type="similarity">
    <text evidence="4">Belongs to the bile acid:sodium symporter (BASS) (TC 2.A.28) family.</text>
</comment>
<feature type="transmembrane region" description="Helical" evidence="9">
    <location>
        <begin position="113"/>
        <end position="131"/>
    </location>
</feature>
<evidence type="ECO:0000256" key="9">
    <source>
        <dbReference type="SAM" id="Phobius"/>
    </source>
</evidence>
<dbReference type="InterPro" id="IPR002657">
    <property type="entry name" value="BilAc:Na_symport/Acr3"/>
</dbReference>
<keyword evidence="11" id="KW-1185">Reference proteome</keyword>
<feature type="transmembrane region" description="Helical" evidence="9">
    <location>
        <begin position="143"/>
        <end position="162"/>
    </location>
</feature>
<feature type="region of interest" description="Disordered" evidence="8">
    <location>
        <begin position="1"/>
        <end position="37"/>
    </location>
</feature>
<dbReference type="InterPro" id="IPR004710">
    <property type="entry name" value="Bilac:Na_transpt"/>
</dbReference>
<dbReference type="InterPro" id="IPR038770">
    <property type="entry name" value="Na+/solute_symporter_sf"/>
</dbReference>
<keyword evidence="5 9" id="KW-0812">Transmembrane</keyword>
<evidence type="ECO:0000313" key="11">
    <source>
        <dbReference type="Proteomes" id="UP000663760"/>
    </source>
</evidence>
<evidence type="ECO:0000256" key="1">
    <source>
        <dbReference type="ARBA" id="ARBA00003198"/>
    </source>
</evidence>
<dbReference type="Pfam" id="PF01758">
    <property type="entry name" value="SBF"/>
    <property type="match status" value="1"/>
</dbReference>
<feature type="transmembrane region" description="Helical" evidence="9">
    <location>
        <begin position="199"/>
        <end position="217"/>
    </location>
</feature>
<evidence type="ECO:0000256" key="3">
    <source>
        <dbReference type="ARBA" id="ARBA00004141"/>
    </source>
</evidence>
<sequence>MISLRAPPSSYASISSPVASSRAGGVERSSPFSTRKPFRGRLKSAASAASFHNGRAMWNKSPARIPLSCSQRGGALSRLICLCAGGSDERDGGEGSENTGSVIRDAVVRAGELLSMGFPLWVSAACVLALWRPSAFDFVQPKWQIIGITLTMLGMGITLTLDDLKGALLMPKELLIGFLLQYTVMPFSGYMVGKALKLPSYYAAGLILVSCCPGGTASNIVTYLARGNVALSVLMTAASTFASVVMTPFLTSKLAGQYVAVDPAGLFLSTVQVVLAPVLVGALLNQYCGSLVGFISPVMPFIAVATVAVLCGSAIAQNAAFILASGLHVVVAVASLHASGFFFGYNSVLGVVLAGRHLGSPLAAVPCAVSSVCHSVYGSALAGVWRSRPAE</sequence>
<organism evidence="10 11">
    <name type="scientific">Spirodela intermedia</name>
    <name type="common">Intermediate duckweed</name>
    <dbReference type="NCBI Taxonomy" id="51605"/>
    <lineage>
        <taxon>Eukaryota</taxon>
        <taxon>Viridiplantae</taxon>
        <taxon>Streptophyta</taxon>
        <taxon>Embryophyta</taxon>
        <taxon>Tracheophyta</taxon>
        <taxon>Spermatophyta</taxon>
        <taxon>Magnoliopsida</taxon>
        <taxon>Liliopsida</taxon>
        <taxon>Araceae</taxon>
        <taxon>Lemnoideae</taxon>
        <taxon>Spirodela</taxon>
    </lineage>
</organism>
<feature type="transmembrane region" description="Helical" evidence="9">
    <location>
        <begin position="263"/>
        <end position="284"/>
    </location>
</feature>